<dbReference type="Gene3D" id="3.80.10.10">
    <property type="entry name" value="Ribonuclease Inhibitor"/>
    <property type="match status" value="1"/>
</dbReference>
<dbReference type="InterPro" id="IPR032675">
    <property type="entry name" value="LRR_dom_sf"/>
</dbReference>
<dbReference type="SUPFAM" id="SSF52047">
    <property type="entry name" value="RNI-like"/>
    <property type="match status" value="1"/>
</dbReference>
<reference evidence="1" key="1">
    <citation type="submission" date="2022-07" db="EMBL/GenBank/DDBJ databases">
        <title>Genome Sequence of Leucocoprinus birnbaumii.</title>
        <authorList>
            <person name="Buettner E."/>
        </authorList>
    </citation>
    <scope>NUCLEOTIDE SEQUENCE</scope>
    <source>
        <strain evidence="1">VT141</strain>
    </source>
</reference>
<protein>
    <submittedName>
        <fullName evidence="1">Uncharacterized protein</fullName>
    </submittedName>
</protein>
<dbReference type="EMBL" id="JANIEX010001483">
    <property type="protein sequence ID" value="KAJ3557430.1"/>
    <property type="molecule type" value="Genomic_DNA"/>
</dbReference>
<gene>
    <name evidence="1" type="ORF">NP233_g11744</name>
</gene>
<comment type="caution">
    <text evidence="1">The sequence shown here is derived from an EMBL/GenBank/DDBJ whole genome shotgun (WGS) entry which is preliminary data.</text>
</comment>
<name>A0AAD5VLM0_9AGAR</name>
<keyword evidence="2" id="KW-1185">Reference proteome</keyword>
<sequence length="525" mass="59775">MESNSPGNAQLPFFRTFVRTQKWTIQSRTRCCPPFSKIDRNSIGHALEDHLFIVFDTTNSSGVVRGEDNALHVGKLSSWLYGDDNMSEKDLQTFRLSEIEPGLQERVWSYLRRVRTFCGSIYEVELRVWPIIANLLGTEIILPNVRHLALMECEQQSYTTLKPVAHVLSPTIDGITFINGAASLGLINFISSNKLPHLIALWFKRYEVSGLDLVQTTRPAFSKFRHLRYLAICSRAPTCPNYFSELSFELSKCESLEQLDITIEPPRAGEMTPVFSNFDILTINPPNLRDLAIRIHYPTIRLVRIVPNVTKLTIAIIPGAIDLQFLLRQPYIYHLETLAIDFVRKVEGKTFDIPAFSLTDFALWKDRAESLKVFRLFGAPFALSAKELIGLIDSWPSLYALFISDYNGNSNNTSIRPISSEVLTHISSRIPKLTSLALPLDFTFLKEPLDVAFHSSDIRTVNGLTELRLDRWEGIPEGPEKMVVLNNLKVLFPNLRRISAFKEAEHELPELNLCLRQLLVSNKDR</sequence>
<dbReference type="Proteomes" id="UP001213000">
    <property type="component" value="Unassembled WGS sequence"/>
</dbReference>
<dbReference type="AlphaFoldDB" id="A0AAD5VLM0"/>
<proteinExistence type="predicted"/>
<accession>A0AAD5VLM0</accession>
<evidence type="ECO:0000313" key="1">
    <source>
        <dbReference type="EMBL" id="KAJ3557430.1"/>
    </source>
</evidence>
<organism evidence="1 2">
    <name type="scientific">Leucocoprinus birnbaumii</name>
    <dbReference type="NCBI Taxonomy" id="56174"/>
    <lineage>
        <taxon>Eukaryota</taxon>
        <taxon>Fungi</taxon>
        <taxon>Dikarya</taxon>
        <taxon>Basidiomycota</taxon>
        <taxon>Agaricomycotina</taxon>
        <taxon>Agaricomycetes</taxon>
        <taxon>Agaricomycetidae</taxon>
        <taxon>Agaricales</taxon>
        <taxon>Agaricineae</taxon>
        <taxon>Agaricaceae</taxon>
        <taxon>Leucocoprinus</taxon>
    </lineage>
</organism>
<evidence type="ECO:0000313" key="2">
    <source>
        <dbReference type="Proteomes" id="UP001213000"/>
    </source>
</evidence>